<feature type="transmembrane region" description="Helical" evidence="2">
    <location>
        <begin position="134"/>
        <end position="159"/>
    </location>
</feature>
<evidence type="ECO:0008006" key="5">
    <source>
        <dbReference type="Google" id="ProtNLM"/>
    </source>
</evidence>
<evidence type="ECO:0000256" key="1">
    <source>
        <dbReference type="SAM" id="MobiDB-lite"/>
    </source>
</evidence>
<keyword evidence="2" id="KW-0812">Transmembrane</keyword>
<organism evidence="3 4">
    <name type="scientific">Kribbella deserti</name>
    <dbReference type="NCBI Taxonomy" id="1926257"/>
    <lineage>
        <taxon>Bacteria</taxon>
        <taxon>Bacillati</taxon>
        <taxon>Actinomycetota</taxon>
        <taxon>Actinomycetes</taxon>
        <taxon>Propionibacteriales</taxon>
        <taxon>Kribbellaceae</taxon>
        <taxon>Kribbella</taxon>
    </lineage>
</organism>
<feature type="transmembrane region" description="Helical" evidence="2">
    <location>
        <begin position="53"/>
        <end position="74"/>
    </location>
</feature>
<proteinExistence type="predicted"/>
<dbReference type="RefSeq" id="WP_380043608.1">
    <property type="nucleotide sequence ID" value="NZ_JBHLTC010000001.1"/>
</dbReference>
<comment type="caution">
    <text evidence="3">The sequence shown here is derived from an EMBL/GenBank/DDBJ whole genome shotgun (WGS) entry which is preliminary data.</text>
</comment>
<reference evidence="3 4" key="1">
    <citation type="submission" date="2024-09" db="EMBL/GenBank/DDBJ databases">
        <authorList>
            <person name="Sun Q."/>
            <person name="Mori K."/>
        </authorList>
    </citation>
    <scope>NUCLEOTIDE SEQUENCE [LARGE SCALE GENOMIC DNA]</scope>
    <source>
        <strain evidence="3 4">CGMCC 1.15906</strain>
    </source>
</reference>
<feature type="transmembrane region" description="Helical" evidence="2">
    <location>
        <begin position="94"/>
        <end position="114"/>
    </location>
</feature>
<gene>
    <name evidence="3" type="ORF">ACFFGN_02580</name>
</gene>
<feature type="region of interest" description="Disordered" evidence="1">
    <location>
        <begin position="164"/>
        <end position="197"/>
    </location>
</feature>
<dbReference type="EMBL" id="JBHLTC010000001">
    <property type="protein sequence ID" value="MFC0622929.1"/>
    <property type="molecule type" value="Genomic_DNA"/>
</dbReference>
<feature type="transmembrane region" description="Helical" evidence="2">
    <location>
        <begin position="12"/>
        <end position="33"/>
    </location>
</feature>
<evidence type="ECO:0000313" key="3">
    <source>
        <dbReference type="EMBL" id="MFC0622929.1"/>
    </source>
</evidence>
<accession>A0ABV6QE64</accession>
<keyword evidence="2" id="KW-1133">Transmembrane helix</keyword>
<dbReference type="Proteomes" id="UP001589890">
    <property type="component" value="Unassembled WGS sequence"/>
</dbReference>
<keyword evidence="2" id="KW-0472">Membrane</keyword>
<name>A0ABV6QE64_9ACTN</name>
<evidence type="ECO:0000313" key="4">
    <source>
        <dbReference type="Proteomes" id="UP001589890"/>
    </source>
</evidence>
<sequence length="210" mass="22765">MTEHPVPRWADRLAHAIVLMTLPSGLWRIGLALGFSMGALDLQGNPVHVEGWGIPYVLGLSVLAEALALLSFGLVRPWGEVVPRWIPWLGGRRVAPYAAVIPAALGSIALMLVWGYGFRNLFAGIELPFANDWWAALMIACYAPLLLWGPALAVLTWAYHRRRSAPDRAGSGGERRAAGRFGSGGERRAAGRSGGQAIVVDRERPRSLQV</sequence>
<keyword evidence="4" id="KW-1185">Reference proteome</keyword>
<evidence type="ECO:0000256" key="2">
    <source>
        <dbReference type="SAM" id="Phobius"/>
    </source>
</evidence>
<protein>
    <recommendedName>
        <fullName evidence="5">DUF3995 domain-containing protein</fullName>
    </recommendedName>
</protein>